<feature type="coiled-coil region" evidence="1">
    <location>
        <begin position="379"/>
        <end position="406"/>
    </location>
</feature>
<dbReference type="AlphaFoldDB" id="A0AA85B8B0"/>
<evidence type="ECO:0000256" key="1">
    <source>
        <dbReference type="SAM" id="Coils"/>
    </source>
</evidence>
<dbReference type="GO" id="GO:0003676">
    <property type="term" value="F:nucleic acid binding"/>
    <property type="evidence" value="ECO:0007669"/>
    <property type="project" value="InterPro"/>
</dbReference>
<evidence type="ECO:0000313" key="5">
    <source>
        <dbReference type="WBParaSite" id="SMTH1_37050.2"/>
    </source>
</evidence>
<dbReference type="Pfam" id="PF03564">
    <property type="entry name" value="DUF1759"/>
    <property type="match status" value="1"/>
</dbReference>
<dbReference type="Proteomes" id="UP000050791">
    <property type="component" value="Unassembled WGS sequence"/>
</dbReference>
<sequence>MPVNRRRRSGSKFVDVNEESPIVKQVPFDVLKGHGSDLNRVNYHGSDSSLNSMSDVKNLSLKEEQRPELLGKSMSPIVHVVGPELPKVELSYFDGEPRGYWKFIRQFETYVASRVTDDSQRLLYLIHYCKGKAKAAIEGCVMMEASSGYKRAREILKRFFGQPHVIARETLEDLFSAANFEYIDGDQLSNLAIKMENCAMVLEQMNYTSDLNSLVTLERIVRLLPQPLQAQWADWVDKLTEDNREPTFDELTQFIASRARVACSRFGRLANRSRKGHNVKTNCHVQSEQGNSSTTKTKCSMCSYDHAIDKCPQFLALTVQDRWSHAKSKGICFVCLRQGHKVNECKMTRLCNVDSCKKRHHVLLHTDSTSNVVNDKPSCSEYRKRVVNHISKVQTLENEIRKLYDEFSDAYSSDKSLSVDDKGAIKIVEGGTHFGDGHFVVSIPWKKNPNMKVDNYEVANRRLQSLKGMLSKDVSLNIRYIKSIESNFTKTYAERVLEIYLQPNYRPRGYLPHHAVLNMKKPEELRVVLDCAAEFAGFSTNDMIYQEPDTTDELMCILLSFRKEAVTIPADVEEMFMQLVSESDRGASRFLWWQEGDMSREPSEFQMTSHPFSAISSPFRANFTLNKTAQIFSDGYDGYVVDAVKNNFYVDDCLISIPNCDQAKSFVKHISELLCRGSMQKMIDLEYWFKCPTLLHGEFYITITDCPEPTPDDIEFRKIAVVNLSSIKQNMSPILSYKSEWLKLVGAVAWLRRFIEFLMVLRSPSHEGSVHLGCLKVKEPDIAKGKNLLMVQKEVCGELFSEFRNRSKVVSHNDLKGLSPIMLDGLLCVTGRLSYSELLNAFERPVILPSRHLVTEMIIKHCHKVPGHIERSLEKGYRYGFTCLQTWAIHIELMYSLITGSFIMALLRFIGRRRKPPEIYSDSASSFMGADSELRRFVQQSNQQKINIELSARSSSNSMGVIWGRVIRSIPRLLLLITREQVKQVSLKLWISLCCY</sequence>
<dbReference type="WBParaSite" id="SMTH1_37050.2">
    <property type="protein sequence ID" value="SMTH1_37050.2"/>
    <property type="gene ID" value="SMTH1_37050"/>
</dbReference>
<protein>
    <recommendedName>
        <fullName evidence="6">CCHC-type domain-containing protein</fullName>
    </recommendedName>
</protein>
<dbReference type="InterPro" id="IPR036397">
    <property type="entry name" value="RNaseH_sf"/>
</dbReference>
<dbReference type="WBParaSite" id="SMTH1_37050.1">
    <property type="protein sequence ID" value="SMTH1_37050.1"/>
    <property type="gene ID" value="SMTH1_37050"/>
</dbReference>
<dbReference type="PANTHER" id="PTHR47331:SF1">
    <property type="entry name" value="GAG-LIKE PROTEIN"/>
    <property type="match status" value="1"/>
</dbReference>
<evidence type="ECO:0000256" key="2">
    <source>
        <dbReference type="SAM" id="Phobius"/>
    </source>
</evidence>
<accession>A0AA85B8B0</accession>
<keyword evidence="2" id="KW-0472">Membrane</keyword>
<dbReference type="PANTHER" id="PTHR47331">
    <property type="entry name" value="PHD-TYPE DOMAIN-CONTAINING PROTEIN"/>
    <property type="match status" value="1"/>
</dbReference>
<keyword evidence="2" id="KW-0812">Transmembrane</keyword>
<dbReference type="InterPro" id="IPR005312">
    <property type="entry name" value="DUF1759"/>
</dbReference>
<reference evidence="4 5" key="1">
    <citation type="submission" date="2023-11" db="UniProtKB">
        <authorList>
            <consortium name="WormBaseParasite"/>
        </authorList>
    </citation>
    <scope>IDENTIFICATION</scope>
</reference>
<keyword evidence="2" id="KW-1133">Transmembrane helix</keyword>
<feature type="transmembrane region" description="Helical" evidence="2">
    <location>
        <begin position="887"/>
        <end position="907"/>
    </location>
</feature>
<name>A0AA85B8B0_9TREM</name>
<organism evidence="3 4">
    <name type="scientific">Schistosoma mattheei</name>
    <dbReference type="NCBI Taxonomy" id="31246"/>
    <lineage>
        <taxon>Eukaryota</taxon>
        <taxon>Metazoa</taxon>
        <taxon>Spiralia</taxon>
        <taxon>Lophotrochozoa</taxon>
        <taxon>Platyhelminthes</taxon>
        <taxon>Trematoda</taxon>
        <taxon>Digenea</taxon>
        <taxon>Strigeidida</taxon>
        <taxon>Schistosomatoidea</taxon>
        <taxon>Schistosomatidae</taxon>
        <taxon>Schistosoma</taxon>
    </lineage>
</organism>
<dbReference type="Gene3D" id="3.30.420.10">
    <property type="entry name" value="Ribonuclease H-like superfamily/Ribonuclease H"/>
    <property type="match status" value="1"/>
</dbReference>
<proteinExistence type="predicted"/>
<evidence type="ECO:0000313" key="4">
    <source>
        <dbReference type="WBParaSite" id="SMTH1_37050.1"/>
    </source>
</evidence>
<evidence type="ECO:0000313" key="3">
    <source>
        <dbReference type="Proteomes" id="UP000050791"/>
    </source>
</evidence>
<keyword evidence="1" id="KW-0175">Coiled coil</keyword>
<evidence type="ECO:0008006" key="6">
    <source>
        <dbReference type="Google" id="ProtNLM"/>
    </source>
</evidence>